<organism evidence="7 8">
    <name type="scientific">Labilithrix luteola</name>
    <dbReference type="NCBI Taxonomy" id="1391654"/>
    <lineage>
        <taxon>Bacteria</taxon>
        <taxon>Pseudomonadati</taxon>
        <taxon>Myxococcota</taxon>
        <taxon>Polyangia</taxon>
        <taxon>Polyangiales</taxon>
        <taxon>Labilitrichaceae</taxon>
        <taxon>Labilithrix</taxon>
    </lineage>
</organism>
<proteinExistence type="predicted"/>
<keyword evidence="2" id="KW-0479">Metal-binding</keyword>
<dbReference type="InterPro" id="IPR017900">
    <property type="entry name" value="4Fe4S_Fe_S_CS"/>
</dbReference>
<keyword evidence="8" id="KW-1185">Reference proteome</keyword>
<evidence type="ECO:0000256" key="3">
    <source>
        <dbReference type="ARBA" id="ARBA00023004"/>
    </source>
</evidence>
<keyword evidence="4" id="KW-0411">Iron-sulfur</keyword>
<keyword evidence="1" id="KW-0004">4Fe-4S</keyword>
<evidence type="ECO:0000256" key="1">
    <source>
        <dbReference type="ARBA" id="ARBA00022485"/>
    </source>
</evidence>
<protein>
    <submittedName>
        <fullName evidence="7">Iron-sulfur cluster-binding protein</fullName>
    </submittedName>
</protein>
<dbReference type="OrthoDB" id="9804603at2"/>
<feature type="domain" description="4Fe-4S ferredoxin-type" evidence="6">
    <location>
        <begin position="84"/>
        <end position="113"/>
    </location>
</feature>
<dbReference type="PROSITE" id="PS00198">
    <property type="entry name" value="4FE4S_FER_1"/>
    <property type="match status" value="1"/>
</dbReference>
<evidence type="ECO:0000256" key="4">
    <source>
        <dbReference type="ARBA" id="ARBA00023014"/>
    </source>
</evidence>
<dbReference type="InterPro" id="IPR050572">
    <property type="entry name" value="Fe-S_Ferredoxin"/>
</dbReference>
<dbReference type="KEGG" id="llu:AKJ09_04808"/>
<dbReference type="GO" id="GO:0051539">
    <property type="term" value="F:4 iron, 4 sulfur cluster binding"/>
    <property type="evidence" value="ECO:0007669"/>
    <property type="project" value="UniProtKB-KW"/>
</dbReference>
<feature type="domain" description="4Fe-4S ferredoxin-type" evidence="6">
    <location>
        <begin position="32"/>
        <end position="61"/>
    </location>
</feature>
<dbReference type="AlphaFoldDB" id="A0A0K1PYC5"/>
<accession>A0A0K1PYC5</accession>
<dbReference type="STRING" id="1391654.AKJ09_04808"/>
<dbReference type="Proteomes" id="UP000064967">
    <property type="component" value="Chromosome"/>
</dbReference>
<evidence type="ECO:0000256" key="2">
    <source>
        <dbReference type="ARBA" id="ARBA00022723"/>
    </source>
</evidence>
<evidence type="ECO:0000259" key="6">
    <source>
        <dbReference type="PROSITE" id="PS51379"/>
    </source>
</evidence>
<dbReference type="PANTHER" id="PTHR43687:SF1">
    <property type="entry name" value="FERREDOXIN III"/>
    <property type="match status" value="1"/>
</dbReference>
<dbReference type="EMBL" id="CP012333">
    <property type="protein sequence ID" value="AKU98144.1"/>
    <property type="molecule type" value="Genomic_DNA"/>
</dbReference>
<keyword evidence="3" id="KW-0408">Iron</keyword>
<dbReference type="Pfam" id="PF00037">
    <property type="entry name" value="Fer4"/>
    <property type="match status" value="1"/>
</dbReference>
<dbReference type="PANTHER" id="PTHR43687">
    <property type="entry name" value="ADENYLYLSULFATE REDUCTASE, BETA SUBUNIT"/>
    <property type="match status" value="1"/>
</dbReference>
<name>A0A0K1PYC5_9BACT</name>
<reference evidence="7 8" key="1">
    <citation type="submission" date="2015-08" db="EMBL/GenBank/DDBJ databases">
        <authorList>
            <person name="Babu N.S."/>
            <person name="Beckwith C.J."/>
            <person name="Beseler K.G."/>
            <person name="Brison A."/>
            <person name="Carone J.V."/>
            <person name="Caskin T.P."/>
            <person name="Diamond M."/>
            <person name="Durham M.E."/>
            <person name="Foxe J.M."/>
            <person name="Go M."/>
            <person name="Henderson B.A."/>
            <person name="Jones I.B."/>
            <person name="McGettigan J.A."/>
            <person name="Micheletti S.J."/>
            <person name="Nasrallah M.E."/>
            <person name="Ortiz D."/>
            <person name="Piller C.R."/>
            <person name="Privatt S.R."/>
            <person name="Schneider S.L."/>
            <person name="Sharp S."/>
            <person name="Smith T.C."/>
            <person name="Stanton J.D."/>
            <person name="Ullery H.E."/>
            <person name="Wilson R.J."/>
            <person name="Serrano M.G."/>
            <person name="Buck G."/>
            <person name="Lee V."/>
            <person name="Wang Y."/>
            <person name="Carvalho R."/>
            <person name="Voegtly L."/>
            <person name="Shi R."/>
            <person name="Duckworth R."/>
            <person name="Johnson A."/>
            <person name="Loviza R."/>
            <person name="Walstead R."/>
            <person name="Shah Z."/>
            <person name="Kiflezghi M."/>
            <person name="Wade K."/>
            <person name="Ball S.L."/>
            <person name="Bradley K.W."/>
            <person name="Asai D.J."/>
            <person name="Bowman C.A."/>
            <person name="Russell D.A."/>
            <person name="Pope W.H."/>
            <person name="Jacobs-Sera D."/>
            <person name="Hendrix R.W."/>
            <person name="Hatfull G.F."/>
        </authorList>
    </citation>
    <scope>NUCLEOTIDE SEQUENCE [LARGE SCALE GENOMIC DNA]</scope>
    <source>
        <strain evidence="7 8">DSM 27648</strain>
    </source>
</reference>
<dbReference type="PROSITE" id="PS51379">
    <property type="entry name" value="4FE4S_FER_2"/>
    <property type="match status" value="2"/>
</dbReference>
<gene>
    <name evidence="7" type="ORF">AKJ09_04808</name>
</gene>
<evidence type="ECO:0000313" key="7">
    <source>
        <dbReference type="EMBL" id="AKU98144.1"/>
    </source>
</evidence>
<evidence type="ECO:0000256" key="5">
    <source>
        <dbReference type="SAM" id="MobiDB-lite"/>
    </source>
</evidence>
<sequence length="116" mass="13174">MPKPVRDTEKARRAAKDPARPGEECRAEPREFLPIVDRARCEGKRDCIDVCPQDVFEVRRMDDHDFAKLGFLAKIKSRVHGRLTAYTPRADACRACGLCVVVCPERAIRLEARPNI</sequence>
<dbReference type="Gene3D" id="3.30.70.20">
    <property type="match status" value="1"/>
</dbReference>
<feature type="region of interest" description="Disordered" evidence="5">
    <location>
        <begin position="1"/>
        <end position="25"/>
    </location>
</feature>
<dbReference type="GO" id="GO:0046872">
    <property type="term" value="F:metal ion binding"/>
    <property type="evidence" value="ECO:0007669"/>
    <property type="project" value="UniProtKB-KW"/>
</dbReference>
<dbReference type="InterPro" id="IPR017896">
    <property type="entry name" value="4Fe4S_Fe-S-bd"/>
</dbReference>
<evidence type="ECO:0000313" key="8">
    <source>
        <dbReference type="Proteomes" id="UP000064967"/>
    </source>
</evidence>
<dbReference type="SUPFAM" id="SSF54862">
    <property type="entry name" value="4Fe-4S ferredoxins"/>
    <property type="match status" value="1"/>
</dbReference>
<dbReference type="RefSeq" id="WP_146649168.1">
    <property type="nucleotide sequence ID" value="NZ_CP012333.1"/>
</dbReference>